<evidence type="ECO:0000256" key="1">
    <source>
        <dbReference type="SAM" id="MobiDB-lite"/>
    </source>
</evidence>
<keyword evidence="3" id="KW-1185">Reference proteome</keyword>
<dbReference type="Proteomes" id="UP000299102">
    <property type="component" value="Unassembled WGS sequence"/>
</dbReference>
<evidence type="ECO:0000313" key="2">
    <source>
        <dbReference type="EMBL" id="GBP90324.1"/>
    </source>
</evidence>
<name>A0A4C1ZT30_EUMVA</name>
<comment type="caution">
    <text evidence="2">The sequence shown here is derived from an EMBL/GenBank/DDBJ whole genome shotgun (WGS) entry which is preliminary data.</text>
</comment>
<protein>
    <submittedName>
        <fullName evidence="2">Uncharacterized protein</fullName>
    </submittedName>
</protein>
<accession>A0A4C1ZT30</accession>
<organism evidence="2 3">
    <name type="scientific">Eumeta variegata</name>
    <name type="common">Bagworm moth</name>
    <name type="synonym">Eumeta japonica</name>
    <dbReference type="NCBI Taxonomy" id="151549"/>
    <lineage>
        <taxon>Eukaryota</taxon>
        <taxon>Metazoa</taxon>
        <taxon>Ecdysozoa</taxon>
        <taxon>Arthropoda</taxon>
        <taxon>Hexapoda</taxon>
        <taxon>Insecta</taxon>
        <taxon>Pterygota</taxon>
        <taxon>Neoptera</taxon>
        <taxon>Endopterygota</taxon>
        <taxon>Lepidoptera</taxon>
        <taxon>Glossata</taxon>
        <taxon>Ditrysia</taxon>
        <taxon>Tineoidea</taxon>
        <taxon>Psychidae</taxon>
        <taxon>Oiketicinae</taxon>
        <taxon>Eumeta</taxon>
    </lineage>
</organism>
<feature type="region of interest" description="Disordered" evidence="1">
    <location>
        <begin position="62"/>
        <end position="87"/>
    </location>
</feature>
<dbReference type="EMBL" id="BGZK01002076">
    <property type="protein sequence ID" value="GBP90324.1"/>
    <property type="molecule type" value="Genomic_DNA"/>
</dbReference>
<gene>
    <name evidence="2" type="ORF">EVAR_37384_1</name>
</gene>
<sequence length="135" mass="15661">MQHEVSFYLMKNLNKFALSEGKHYDVTRVSEKFERTLSLKHEILEQYCANVDKHGLILALEPSESRWPPPPIDSGDPKGGGALSRSPVRRWHLGREQEIQWKGDRHDRGRVGSYLRYSEVGYSIALPQLNLFRQQ</sequence>
<evidence type="ECO:0000313" key="3">
    <source>
        <dbReference type="Proteomes" id="UP000299102"/>
    </source>
</evidence>
<reference evidence="2 3" key="1">
    <citation type="journal article" date="2019" name="Commun. Biol.">
        <title>The bagworm genome reveals a unique fibroin gene that provides high tensile strength.</title>
        <authorList>
            <person name="Kono N."/>
            <person name="Nakamura H."/>
            <person name="Ohtoshi R."/>
            <person name="Tomita M."/>
            <person name="Numata K."/>
            <person name="Arakawa K."/>
        </authorList>
    </citation>
    <scope>NUCLEOTIDE SEQUENCE [LARGE SCALE GENOMIC DNA]</scope>
</reference>
<proteinExistence type="predicted"/>
<dbReference type="AlphaFoldDB" id="A0A4C1ZT30"/>